<evidence type="ECO:0000256" key="4">
    <source>
        <dbReference type="ARBA" id="ARBA00022989"/>
    </source>
</evidence>
<dbReference type="PANTHER" id="PTHR33727">
    <property type="entry name" value="OS07G0446900 PROTEIN"/>
    <property type="match status" value="1"/>
</dbReference>
<comment type="subcellular location">
    <subcellularLocation>
        <location evidence="1">Endoplasmic reticulum membrane</location>
        <topology evidence="1">Multi-pass membrane protein</topology>
    </subcellularLocation>
</comment>
<organism evidence="7 8">
    <name type="scientific">Lactuca sativa</name>
    <name type="common">Garden lettuce</name>
    <dbReference type="NCBI Taxonomy" id="4236"/>
    <lineage>
        <taxon>Eukaryota</taxon>
        <taxon>Viridiplantae</taxon>
        <taxon>Streptophyta</taxon>
        <taxon>Embryophyta</taxon>
        <taxon>Tracheophyta</taxon>
        <taxon>Spermatophyta</taxon>
        <taxon>Magnoliopsida</taxon>
        <taxon>eudicotyledons</taxon>
        <taxon>Gunneridae</taxon>
        <taxon>Pentapetalae</taxon>
        <taxon>asterids</taxon>
        <taxon>campanulids</taxon>
        <taxon>Asterales</taxon>
        <taxon>Asteraceae</taxon>
        <taxon>Cichorioideae</taxon>
        <taxon>Cichorieae</taxon>
        <taxon>Lactucinae</taxon>
        <taxon>Lactuca</taxon>
    </lineage>
</organism>
<dbReference type="AlphaFoldDB" id="A0A9R1WNC7"/>
<keyword evidence="8" id="KW-1185">Reference proteome</keyword>
<dbReference type="InterPro" id="IPR024512">
    <property type="entry name" value="Ser_palmitoyltrfase_ssu-like"/>
</dbReference>
<name>A0A9R1WNC7_LACSA</name>
<proteinExistence type="predicted"/>
<dbReference type="PANTHER" id="PTHR33727:SF5">
    <property type="entry name" value="PROTEIN, PUTATIVE (DUF3317)-RELATED"/>
    <property type="match status" value="1"/>
</dbReference>
<evidence type="ECO:0000313" key="7">
    <source>
        <dbReference type="EMBL" id="KAJ0225837.1"/>
    </source>
</evidence>
<dbReference type="EMBL" id="NBSK02000001">
    <property type="protein sequence ID" value="KAJ0225837.1"/>
    <property type="molecule type" value="Genomic_DNA"/>
</dbReference>
<dbReference type="Proteomes" id="UP000235145">
    <property type="component" value="Unassembled WGS sequence"/>
</dbReference>
<comment type="caution">
    <text evidence="7">The sequence shown here is derived from an EMBL/GenBank/DDBJ whole genome shotgun (WGS) entry which is preliminary data.</text>
</comment>
<keyword evidence="2 6" id="KW-0812">Transmembrane</keyword>
<dbReference type="GO" id="GO:0005789">
    <property type="term" value="C:endoplasmic reticulum membrane"/>
    <property type="evidence" value="ECO:0007669"/>
    <property type="project" value="UniProtKB-SubCell"/>
</dbReference>
<evidence type="ECO:0000256" key="5">
    <source>
        <dbReference type="ARBA" id="ARBA00023136"/>
    </source>
</evidence>
<evidence type="ECO:0000256" key="1">
    <source>
        <dbReference type="ARBA" id="ARBA00004477"/>
    </source>
</evidence>
<evidence type="ECO:0000256" key="2">
    <source>
        <dbReference type="ARBA" id="ARBA00022692"/>
    </source>
</evidence>
<feature type="transmembrane region" description="Helical" evidence="6">
    <location>
        <begin position="28"/>
        <end position="46"/>
    </location>
</feature>
<gene>
    <name evidence="7" type="ORF">LSAT_V11C100011010</name>
</gene>
<evidence type="ECO:0000256" key="3">
    <source>
        <dbReference type="ARBA" id="ARBA00022824"/>
    </source>
</evidence>
<evidence type="ECO:0000256" key="6">
    <source>
        <dbReference type="SAM" id="Phobius"/>
    </source>
</evidence>
<protein>
    <submittedName>
        <fullName evidence="7">Uncharacterized protein</fullName>
    </submittedName>
</protein>
<keyword evidence="4 6" id="KW-1133">Transmembrane helix</keyword>
<accession>A0A9R1WNC7</accession>
<evidence type="ECO:0000313" key="8">
    <source>
        <dbReference type="Proteomes" id="UP000235145"/>
    </source>
</evidence>
<reference evidence="7 8" key="1">
    <citation type="journal article" date="2017" name="Nat. Commun.">
        <title>Genome assembly with in vitro proximity ligation data and whole-genome triplication in lettuce.</title>
        <authorList>
            <person name="Reyes-Chin-Wo S."/>
            <person name="Wang Z."/>
            <person name="Yang X."/>
            <person name="Kozik A."/>
            <person name="Arikit S."/>
            <person name="Song C."/>
            <person name="Xia L."/>
            <person name="Froenicke L."/>
            <person name="Lavelle D.O."/>
            <person name="Truco M.J."/>
            <person name="Xia R."/>
            <person name="Zhu S."/>
            <person name="Xu C."/>
            <person name="Xu H."/>
            <person name="Xu X."/>
            <person name="Cox K."/>
            <person name="Korf I."/>
            <person name="Meyers B.C."/>
            <person name="Michelmore R.W."/>
        </authorList>
    </citation>
    <scope>NUCLEOTIDE SEQUENCE [LARGE SCALE GENOMIC DNA]</scope>
    <source>
        <strain evidence="8">cv. Salinas</strain>
        <tissue evidence="7">Seedlings</tissue>
    </source>
</reference>
<keyword evidence="5 6" id="KW-0472">Membrane</keyword>
<dbReference type="Pfam" id="PF11779">
    <property type="entry name" value="SPT_ssu-like"/>
    <property type="match status" value="1"/>
</dbReference>
<keyword evidence="3" id="KW-0256">Endoplasmic reticulum</keyword>
<sequence length="158" mass="18598">MSMNWAQRKIFLYNVTFGLYMLDPWERYLFNALVIVLMWFIFYNGYRNLNELCKRLGSKDQRSWKTVKANAFVAKISPMAFYFPIVNENTESVERLSLINLYKKNWLPKKQRDGGEGRDGKGKGKVWKRKVRVGVDVGSSDFLLNKKLINISKCNRII</sequence>